<dbReference type="GO" id="GO:0016779">
    <property type="term" value="F:nucleotidyltransferase activity"/>
    <property type="evidence" value="ECO:0007669"/>
    <property type="project" value="UniProtKB-KW"/>
</dbReference>
<feature type="region of interest" description="Disordered" evidence="1">
    <location>
        <begin position="958"/>
        <end position="994"/>
    </location>
</feature>
<sequence length="1569" mass="178264">MVDNNTNTVINTNTVHMTEKQKVKEITDRLEEGLKELFESEKYKSYLSTMSKFHNYSFNNTLLIAMQKPEATLVAGYKAWQKNFGRHVNKGEKAIRILAPMPYKIKEERDKLDPVTGEMTFDENGMPQKEEVEVTIPAFRVVSVFDVSQTDGKPIPELEAQELLSAVEGYENFVQALMNVAPVPIGFEDIPGDSKGYFHTTENRIAVQENMSESQTLKTMVHETAHSMLHNKEISQDIDAPVKDRNTKEVEAESIAYTVCQHFGIDTSDYSFGYIAGWSSGKDMKELKSSLDTIRRTSSELIKGIEGQLQEIQRDRDLMQDKSINGLEKESRLLIQNSDLSEYSLVNVRGMDAAEIMEALSAMNDDDRLSVAAYLESRGAWTTEIANEETREFGEYHLDVRYITDTNEIIDLKKEMAWEERAKEPIGADDVILKITHAEGFEIERITNKTPEEVQEIMGALTKLEEKDRKNIHDCLESYGADYIPIIVDGGRNSGMPQFNDFEIDLNKKEVVMMNHLSPAQQAEGIINRLEYAKTAFSDDERNLIVNYAYKLNDMEKTRELAEHIYYEETEGNQGAALAVIDAQAEIDALPDPMIGLSEMEDYGYTWNEMLPLTKERALELFEHDLPIYVLHEDGSETTVEDRTQITEHEGIFGIEKKDWENERNFLTMQEELSENEAAKETRLLYGSTDKYGIYQLKDDPELRQFRFEGTEALKRMGITKYNFDAIKRENYNLIYVGELSELQGQTQGETLEAVFEKFNIDHPTDYKGHSLSVSDIVVLHEDGENTAHFVDSFGFTELPEFTRTLEGEKTQEADKAEMELTDEEKQFLETDNAPLIAKKFLAWDEIEDLGYRFFEDGYIDRFEPSEKALYGDGMVPEPEIYDIARRMHGGEDIRKELAKALIGGYERVMGIGEDDAVAVFGNDAVTVTFGNAKKQISYEEMGTAFLGLIEREYKDVEQARATEEQEEEIAEDATFGQSVQKPETESIEDGDEIIDLGEEREQVLAEMKKAQGERQDTSGHDVQKPGMEDKEEPHETELAFQIADRYITIQETEGGYDYSIMGMDYKEIDGGVYDNPDISIREALNDIVEDLKAEPDHNGAKGNIEKDSKLIPMDFDELLVKNMYADRVEGSTITNMQNTQSSVVADFKAKTDELFHEISEMNPAEIEETVKVHVQAKIDEYGIDAQIVDAAVVGSRCRGLEREGSDLDVVVELSTNEREDDLFNTFNEDGLHIGGIKVDINPITEQRTGSLETYLPQVEEYLEGIRMAREQAEKEVEVTLMVSECSEFHNYGEFYENISTVEEAIAIWKQIPPERLNAIPAIGINVHLPGTEPYEDSEIDILSGRRIDLEILEHIPDIKNNPKAMEVIAQLVAKLPEMEIDGVMSEEMEARVWELRMPGLDKAGQLAVELDRFVYDYDIYSYRNDVHSMTENIAELTEMLNQGDTEHITEWLNEAISEGAAPEEEERAKELLEKLAEYTPLAKIEENAINGMEEQNYNMVDDVQGTGDSSFNNGVGEKAQKEAAKREQEQPAARISLKARLAEKKAQVAGQNQDHDAQENSKNNQREM</sequence>
<dbReference type="Pfam" id="PF18830">
    <property type="entry name" value="LPD16"/>
    <property type="match status" value="1"/>
</dbReference>
<evidence type="ECO:0000259" key="4">
    <source>
        <dbReference type="Pfam" id="PF14191"/>
    </source>
</evidence>
<feature type="region of interest" description="Disordered" evidence="1">
    <location>
        <begin position="1504"/>
        <end position="1569"/>
    </location>
</feature>
<dbReference type="Pfam" id="PF08401">
    <property type="entry name" value="ArdcN"/>
    <property type="match status" value="1"/>
</dbReference>
<dbReference type="EC" id="2.7.7.-" evidence="6"/>
<dbReference type="InterPro" id="IPR002934">
    <property type="entry name" value="Polymerase_NTP_transf_dom"/>
</dbReference>
<dbReference type="Pfam" id="PF14191">
    <property type="entry name" value="YodL"/>
    <property type="match status" value="1"/>
</dbReference>
<gene>
    <name evidence="6" type="primary">traC_1</name>
    <name evidence="6" type="ORF">ERS852580_01318</name>
</gene>
<evidence type="ECO:0000259" key="5">
    <source>
        <dbReference type="Pfam" id="PF18830"/>
    </source>
</evidence>
<name>A0A173SYG5_9FIRM</name>
<feature type="region of interest" description="Disordered" evidence="1">
    <location>
        <begin position="1009"/>
        <end position="1035"/>
    </location>
</feature>
<dbReference type="Gene3D" id="1.10.10.2910">
    <property type="match status" value="1"/>
</dbReference>
<keyword evidence="6" id="KW-0548">Nucleotidyltransferase</keyword>
<protein>
    <submittedName>
        <fullName evidence="6">DNA primase TraC</fullName>
        <ecNumber evidence="6">2.7.7.-</ecNumber>
    </submittedName>
</protein>
<reference evidence="6 7" key="1">
    <citation type="submission" date="2015-09" db="EMBL/GenBank/DDBJ databases">
        <authorList>
            <consortium name="Pathogen Informatics"/>
        </authorList>
    </citation>
    <scope>NUCLEOTIDE SEQUENCE [LARGE SCALE GENOMIC DNA]</scope>
    <source>
        <strain evidence="6 7">2789STDY5834968</strain>
    </source>
</reference>
<evidence type="ECO:0000259" key="3">
    <source>
        <dbReference type="Pfam" id="PF08401"/>
    </source>
</evidence>
<dbReference type="InterPro" id="IPR013610">
    <property type="entry name" value="ArdC_N"/>
</dbReference>
<feature type="domain" description="Polymerase nucleotidyl transferase" evidence="2">
    <location>
        <begin position="1188"/>
        <end position="1304"/>
    </location>
</feature>
<dbReference type="InterPro" id="IPR043519">
    <property type="entry name" value="NT_sf"/>
</dbReference>
<evidence type="ECO:0000259" key="2">
    <source>
        <dbReference type="Pfam" id="PF01909"/>
    </source>
</evidence>
<keyword evidence="6" id="KW-0808">Transferase</keyword>
<feature type="compositionally biased region" description="Basic and acidic residues" evidence="1">
    <location>
        <begin position="1554"/>
        <end position="1569"/>
    </location>
</feature>
<proteinExistence type="predicted"/>
<dbReference type="CDD" id="cd05403">
    <property type="entry name" value="NT_KNTase_like"/>
    <property type="match status" value="1"/>
</dbReference>
<feature type="domain" description="N-terminal" evidence="3">
    <location>
        <begin position="23"/>
        <end position="145"/>
    </location>
</feature>
<feature type="domain" description="Large polyvalent protein-associated" evidence="5">
    <location>
        <begin position="1036"/>
        <end position="1119"/>
    </location>
</feature>
<feature type="domain" description="YodL-like" evidence="4">
    <location>
        <begin position="692"/>
        <end position="802"/>
    </location>
</feature>
<organism evidence="6 7">
    <name type="scientific">Agathobacter rectalis</name>
    <dbReference type="NCBI Taxonomy" id="39491"/>
    <lineage>
        <taxon>Bacteria</taxon>
        <taxon>Bacillati</taxon>
        <taxon>Bacillota</taxon>
        <taxon>Clostridia</taxon>
        <taxon>Lachnospirales</taxon>
        <taxon>Lachnospiraceae</taxon>
        <taxon>Agathobacter</taxon>
    </lineage>
</organism>
<dbReference type="RefSeq" id="WP_147581273.1">
    <property type="nucleotide sequence ID" value="NZ_CP143947.1"/>
</dbReference>
<evidence type="ECO:0000313" key="6">
    <source>
        <dbReference type="EMBL" id="CUM95734.1"/>
    </source>
</evidence>
<dbReference type="InterPro" id="IPR025923">
    <property type="entry name" value="YodL-like_dom"/>
</dbReference>
<evidence type="ECO:0000256" key="1">
    <source>
        <dbReference type="SAM" id="MobiDB-lite"/>
    </source>
</evidence>
<dbReference type="SUPFAM" id="SSF81301">
    <property type="entry name" value="Nucleotidyltransferase"/>
    <property type="match status" value="1"/>
</dbReference>
<dbReference type="EMBL" id="CYXM01000005">
    <property type="protein sequence ID" value="CUM95734.1"/>
    <property type="molecule type" value="Genomic_DNA"/>
</dbReference>
<dbReference type="Pfam" id="PF01909">
    <property type="entry name" value="NTP_transf_2"/>
    <property type="match status" value="1"/>
</dbReference>
<dbReference type="Proteomes" id="UP000095673">
    <property type="component" value="Unassembled WGS sequence"/>
</dbReference>
<evidence type="ECO:0000313" key="7">
    <source>
        <dbReference type="Proteomes" id="UP000095673"/>
    </source>
</evidence>
<dbReference type="InterPro" id="IPR040568">
    <property type="entry name" value="LPD16"/>
</dbReference>
<dbReference type="GO" id="GO:0003697">
    <property type="term" value="F:single-stranded DNA binding"/>
    <property type="evidence" value="ECO:0007669"/>
    <property type="project" value="InterPro"/>
</dbReference>
<feature type="compositionally biased region" description="Basic and acidic residues" evidence="1">
    <location>
        <begin position="1519"/>
        <end position="1530"/>
    </location>
</feature>
<accession>A0A173SYG5</accession>